<dbReference type="Proteomes" id="UP000236333">
    <property type="component" value="Unassembled WGS sequence"/>
</dbReference>
<keyword evidence="1" id="KW-0472">Membrane</keyword>
<dbReference type="EMBL" id="PGGS01000116">
    <property type="protein sequence ID" value="PNH08764.1"/>
    <property type="molecule type" value="Genomic_DNA"/>
</dbReference>
<proteinExistence type="predicted"/>
<evidence type="ECO:0000256" key="1">
    <source>
        <dbReference type="SAM" id="Phobius"/>
    </source>
</evidence>
<gene>
    <name evidence="2" type="ORF">TSOC_004643</name>
</gene>
<evidence type="ECO:0000313" key="2">
    <source>
        <dbReference type="EMBL" id="PNH08764.1"/>
    </source>
</evidence>
<comment type="caution">
    <text evidence="2">The sequence shown here is derived from an EMBL/GenBank/DDBJ whole genome shotgun (WGS) entry which is preliminary data.</text>
</comment>
<protein>
    <submittedName>
        <fullName evidence="2">Uncharacterized protein</fullName>
    </submittedName>
</protein>
<keyword evidence="3" id="KW-1185">Reference proteome</keyword>
<evidence type="ECO:0000313" key="3">
    <source>
        <dbReference type="Proteomes" id="UP000236333"/>
    </source>
</evidence>
<feature type="transmembrane region" description="Helical" evidence="1">
    <location>
        <begin position="6"/>
        <end position="25"/>
    </location>
</feature>
<keyword evidence="1" id="KW-0812">Transmembrane</keyword>
<sequence length="64" mass="6934">MGLIRNLATAFSVAGLWVVGMPLVVRSRMDGYVERNLAAYDTRQREQAMEKALGGAIPHGGGHH</sequence>
<organism evidence="2 3">
    <name type="scientific">Tetrabaena socialis</name>
    <dbReference type="NCBI Taxonomy" id="47790"/>
    <lineage>
        <taxon>Eukaryota</taxon>
        <taxon>Viridiplantae</taxon>
        <taxon>Chlorophyta</taxon>
        <taxon>core chlorophytes</taxon>
        <taxon>Chlorophyceae</taxon>
        <taxon>CS clade</taxon>
        <taxon>Chlamydomonadales</taxon>
        <taxon>Tetrabaenaceae</taxon>
        <taxon>Tetrabaena</taxon>
    </lineage>
</organism>
<dbReference type="AlphaFoldDB" id="A0A2J8A8A6"/>
<reference evidence="2 3" key="1">
    <citation type="journal article" date="2017" name="Mol. Biol. Evol.">
        <title>The 4-celled Tetrabaena socialis nuclear genome reveals the essential components for genetic control of cell number at the origin of multicellularity in the volvocine lineage.</title>
        <authorList>
            <person name="Featherston J."/>
            <person name="Arakaki Y."/>
            <person name="Hanschen E.R."/>
            <person name="Ferris P.J."/>
            <person name="Michod R.E."/>
            <person name="Olson B.J.S.C."/>
            <person name="Nozaki H."/>
            <person name="Durand P.M."/>
        </authorList>
    </citation>
    <scope>NUCLEOTIDE SEQUENCE [LARGE SCALE GENOMIC DNA]</scope>
    <source>
        <strain evidence="2 3">NIES-571</strain>
    </source>
</reference>
<keyword evidence="1" id="KW-1133">Transmembrane helix</keyword>
<accession>A0A2J8A8A6</accession>
<name>A0A2J8A8A6_9CHLO</name>